<dbReference type="Proteomes" id="UP001589775">
    <property type="component" value="Unassembled WGS sequence"/>
</dbReference>
<dbReference type="Pfam" id="PF12833">
    <property type="entry name" value="HTH_18"/>
    <property type="match status" value="1"/>
</dbReference>
<keyword evidence="3" id="KW-0804">Transcription</keyword>
<evidence type="ECO:0000313" key="5">
    <source>
        <dbReference type="EMBL" id="MFC0243273.1"/>
    </source>
</evidence>
<dbReference type="PROSITE" id="PS01124">
    <property type="entry name" value="HTH_ARAC_FAMILY_2"/>
    <property type="match status" value="1"/>
</dbReference>
<evidence type="ECO:0000256" key="3">
    <source>
        <dbReference type="ARBA" id="ARBA00023163"/>
    </source>
</evidence>
<dbReference type="InterPro" id="IPR018062">
    <property type="entry name" value="HTH_AraC-typ_CS"/>
</dbReference>
<dbReference type="SMART" id="SM00342">
    <property type="entry name" value="HTH_ARAC"/>
    <property type="match status" value="1"/>
</dbReference>
<dbReference type="PANTHER" id="PTHR11019:SF159">
    <property type="entry name" value="TRANSCRIPTIONAL REGULATOR-RELATED"/>
    <property type="match status" value="1"/>
</dbReference>
<accession>A0ABV6EYM9</accession>
<dbReference type="InterPro" id="IPR011051">
    <property type="entry name" value="RmlC_Cupin_sf"/>
</dbReference>
<dbReference type="InterPro" id="IPR018060">
    <property type="entry name" value="HTH_AraC"/>
</dbReference>
<keyword evidence="2" id="KW-0238">DNA-binding</keyword>
<evidence type="ECO:0000313" key="6">
    <source>
        <dbReference type="Proteomes" id="UP001589775"/>
    </source>
</evidence>
<keyword evidence="6" id="KW-1185">Reference proteome</keyword>
<dbReference type="PANTHER" id="PTHR11019">
    <property type="entry name" value="HTH-TYPE TRANSCRIPTIONAL REGULATOR NIMR"/>
    <property type="match status" value="1"/>
</dbReference>
<keyword evidence="1" id="KW-0805">Transcription regulation</keyword>
<dbReference type="CDD" id="cd06124">
    <property type="entry name" value="cupin_NimR-like_N"/>
    <property type="match status" value="1"/>
</dbReference>
<dbReference type="SUPFAM" id="SSF46689">
    <property type="entry name" value="Homeodomain-like"/>
    <property type="match status" value="1"/>
</dbReference>
<dbReference type="InterPro" id="IPR009057">
    <property type="entry name" value="Homeodomain-like_sf"/>
</dbReference>
<dbReference type="Pfam" id="PF02311">
    <property type="entry name" value="AraC_binding"/>
    <property type="match status" value="1"/>
</dbReference>
<protein>
    <submittedName>
        <fullName evidence="5">Helix-turn-helix transcriptional regulator</fullName>
    </submittedName>
</protein>
<evidence type="ECO:0000256" key="1">
    <source>
        <dbReference type="ARBA" id="ARBA00023015"/>
    </source>
</evidence>
<dbReference type="Gene3D" id="2.60.120.10">
    <property type="entry name" value="Jelly Rolls"/>
    <property type="match status" value="1"/>
</dbReference>
<sequence>MITDANHPRDTTSPVSAMRREYPDKHALPMHSHAHGQLIFATTGVMEITANDKLWLVPPQRAVWMPPGVEHRMRARGPVALHTLYVRPDTCPARFADQPLSVPVSGLLRELIVRITARPEHCDINGHGSHMVPLLLDELRATSEPPLHMPNIVDWRLARICEAILADIGNDLSLEEWGRVVGASTRTLARLFRSELGVSFRTWRQQARVLAAVPRLAAGEPVIVVAADLGYETPGAFTAMFRRLTGCNPSRYFPR</sequence>
<reference evidence="5 6" key="1">
    <citation type="submission" date="2024-09" db="EMBL/GenBank/DDBJ databases">
        <authorList>
            <person name="Sun Q."/>
            <person name="Mori K."/>
        </authorList>
    </citation>
    <scope>NUCLEOTIDE SEQUENCE [LARGE SCALE GENOMIC DNA]</scope>
    <source>
        <strain evidence="5 6">KCTC 23279</strain>
    </source>
</reference>
<comment type="caution">
    <text evidence="5">The sequence shown here is derived from an EMBL/GenBank/DDBJ whole genome shotgun (WGS) entry which is preliminary data.</text>
</comment>
<proteinExistence type="predicted"/>
<name>A0ABV6EYM9_9BRAD</name>
<dbReference type="RefSeq" id="WP_378392012.1">
    <property type="nucleotide sequence ID" value="NZ_JBHLWM010000008.1"/>
</dbReference>
<dbReference type="PROSITE" id="PS00041">
    <property type="entry name" value="HTH_ARAC_FAMILY_1"/>
    <property type="match status" value="1"/>
</dbReference>
<dbReference type="InterPro" id="IPR003313">
    <property type="entry name" value="AraC-bd"/>
</dbReference>
<dbReference type="SUPFAM" id="SSF51182">
    <property type="entry name" value="RmlC-like cupins"/>
    <property type="match status" value="1"/>
</dbReference>
<gene>
    <name evidence="5" type="ORF">ACFFJ6_22500</name>
</gene>
<feature type="domain" description="HTH araC/xylS-type" evidence="4">
    <location>
        <begin position="158"/>
        <end position="255"/>
    </location>
</feature>
<dbReference type="EMBL" id="JBHLWM010000008">
    <property type="protein sequence ID" value="MFC0243273.1"/>
    <property type="molecule type" value="Genomic_DNA"/>
</dbReference>
<dbReference type="Gene3D" id="1.10.10.60">
    <property type="entry name" value="Homeodomain-like"/>
    <property type="match status" value="1"/>
</dbReference>
<organism evidence="5 6">
    <name type="scientific">Rhodopseudomonas telluris</name>
    <dbReference type="NCBI Taxonomy" id="644215"/>
    <lineage>
        <taxon>Bacteria</taxon>
        <taxon>Pseudomonadati</taxon>
        <taxon>Pseudomonadota</taxon>
        <taxon>Alphaproteobacteria</taxon>
        <taxon>Hyphomicrobiales</taxon>
        <taxon>Nitrobacteraceae</taxon>
        <taxon>Rhodopseudomonas</taxon>
    </lineage>
</organism>
<dbReference type="InterPro" id="IPR014710">
    <property type="entry name" value="RmlC-like_jellyroll"/>
</dbReference>
<evidence type="ECO:0000256" key="2">
    <source>
        <dbReference type="ARBA" id="ARBA00023125"/>
    </source>
</evidence>
<evidence type="ECO:0000259" key="4">
    <source>
        <dbReference type="PROSITE" id="PS01124"/>
    </source>
</evidence>